<proteinExistence type="predicted"/>
<name>A0A0A9FVK0_ARUDO</name>
<dbReference type="EMBL" id="GBRH01181031">
    <property type="protein sequence ID" value="JAE16865.1"/>
    <property type="molecule type" value="Transcribed_RNA"/>
</dbReference>
<reference evidence="1" key="1">
    <citation type="submission" date="2014-09" db="EMBL/GenBank/DDBJ databases">
        <authorList>
            <person name="Magalhaes I.L.F."/>
            <person name="Oliveira U."/>
            <person name="Santos F.R."/>
            <person name="Vidigal T.H.D.A."/>
            <person name="Brescovit A.D."/>
            <person name="Santos A.J."/>
        </authorList>
    </citation>
    <scope>NUCLEOTIDE SEQUENCE</scope>
    <source>
        <tissue evidence="1">Shoot tissue taken approximately 20 cm above the soil surface</tissue>
    </source>
</reference>
<reference evidence="1" key="2">
    <citation type="journal article" date="2015" name="Data Brief">
        <title>Shoot transcriptome of the giant reed, Arundo donax.</title>
        <authorList>
            <person name="Barrero R.A."/>
            <person name="Guerrero F.D."/>
            <person name="Moolhuijzen P."/>
            <person name="Goolsby J.A."/>
            <person name="Tidwell J."/>
            <person name="Bellgard S.E."/>
            <person name="Bellgard M.I."/>
        </authorList>
    </citation>
    <scope>NUCLEOTIDE SEQUENCE</scope>
    <source>
        <tissue evidence="1">Shoot tissue taken approximately 20 cm above the soil surface</tissue>
    </source>
</reference>
<sequence>MASSLDFVGRLYDC</sequence>
<accession>A0A0A9FVK0</accession>
<protein>
    <submittedName>
        <fullName evidence="1">Uncharacterized protein</fullName>
    </submittedName>
</protein>
<organism evidence="1">
    <name type="scientific">Arundo donax</name>
    <name type="common">Giant reed</name>
    <name type="synonym">Donax arundinaceus</name>
    <dbReference type="NCBI Taxonomy" id="35708"/>
    <lineage>
        <taxon>Eukaryota</taxon>
        <taxon>Viridiplantae</taxon>
        <taxon>Streptophyta</taxon>
        <taxon>Embryophyta</taxon>
        <taxon>Tracheophyta</taxon>
        <taxon>Spermatophyta</taxon>
        <taxon>Magnoliopsida</taxon>
        <taxon>Liliopsida</taxon>
        <taxon>Poales</taxon>
        <taxon>Poaceae</taxon>
        <taxon>PACMAD clade</taxon>
        <taxon>Arundinoideae</taxon>
        <taxon>Arundineae</taxon>
        <taxon>Arundo</taxon>
    </lineage>
</organism>
<evidence type="ECO:0000313" key="1">
    <source>
        <dbReference type="EMBL" id="JAE16865.1"/>
    </source>
</evidence>